<dbReference type="InterPro" id="IPR016187">
    <property type="entry name" value="CTDL_fold"/>
</dbReference>
<dbReference type="PANTHER" id="PTHR23150:SF19">
    <property type="entry name" value="FORMYLGLYCINE-GENERATING ENZYME"/>
    <property type="match status" value="1"/>
</dbReference>
<accession>A0A916RN16</accession>
<dbReference type="GO" id="GO:0120147">
    <property type="term" value="F:formylglycine-generating oxidase activity"/>
    <property type="evidence" value="ECO:0007669"/>
    <property type="project" value="TreeGrafter"/>
</dbReference>
<organism evidence="2 3">
    <name type="scientific">Pelagibacterium lentulum</name>
    <dbReference type="NCBI Taxonomy" id="2029865"/>
    <lineage>
        <taxon>Bacteria</taxon>
        <taxon>Pseudomonadati</taxon>
        <taxon>Pseudomonadota</taxon>
        <taxon>Alphaproteobacteria</taxon>
        <taxon>Hyphomicrobiales</taxon>
        <taxon>Devosiaceae</taxon>
        <taxon>Pelagibacterium</taxon>
    </lineage>
</organism>
<dbReference type="Pfam" id="PF03781">
    <property type="entry name" value="FGE-sulfatase"/>
    <property type="match status" value="1"/>
</dbReference>
<protein>
    <recommendedName>
        <fullName evidence="1">Sulfatase-modifying factor enzyme-like domain-containing protein</fullName>
    </recommendedName>
</protein>
<evidence type="ECO:0000313" key="3">
    <source>
        <dbReference type="Proteomes" id="UP000596977"/>
    </source>
</evidence>
<evidence type="ECO:0000313" key="2">
    <source>
        <dbReference type="EMBL" id="GGA62103.1"/>
    </source>
</evidence>
<dbReference type="Proteomes" id="UP000596977">
    <property type="component" value="Unassembled WGS sequence"/>
</dbReference>
<evidence type="ECO:0000259" key="1">
    <source>
        <dbReference type="Pfam" id="PF03781"/>
    </source>
</evidence>
<dbReference type="EMBL" id="BMKB01000008">
    <property type="protein sequence ID" value="GGA62103.1"/>
    <property type="molecule type" value="Genomic_DNA"/>
</dbReference>
<dbReference type="PANTHER" id="PTHR23150">
    <property type="entry name" value="SULFATASE MODIFYING FACTOR 1, 2"/>
    <property type="match status" value="1"/>
</dbReference>
<proteinExistence type="predicted"/>
<dbReference type="AlphaFoldDB" id="A0A916RN16"/>
<dbReference type="SUPFAM" id="SSF56436">
    <property type="entry name" value="C-type lectin-like"/>
    <property type="match status" value="1"/>
</dbReference>
<dbReference type="Gene3D" id="3.90.1580.10">
    <property type="entry name" value="paralog of FGE (formylglycine-generating enzyme)"/>
    <property type="match status" value="1"/>
</dbReference>
<reference evidence="2 3" key="1">
    <citation type="journal article" date="2014" name="Int. J. Syst. Evol. Microbiol.">
        <title>Complete genome sequence of Corynebacterium casei LMG S-19264T (=DSM 44701T), isolated from a smear-ripened cheese.</title>
        <authorList>
            <consortium name="US DOE Joint Genome Institute (JGI-PGF)"/>
            <person name="Walter F."/>
            <person name="Albersmeier A."/>
            <person name="Kalinowski J."/>
            <person name="Ruckert C."/>
        </authorList>
    </citation>
    <scope>NUCLEOTIDE SEQUENCE [LARGE SCALE GENOMIC DNA]</scope>
    <source>
        <strain evidence="2 3">CGMCC 1.15896</strain>
    </source>
</reference>
<keyword evidence="3" id="KW-1185">Reference proteome</keyword>
<name>A0A916RN16_9HYPH</name>
<comment type="caution">
    <text evidence="2">The sequence shown here is derived from an EMBL/GenBank/DDBJ whole genome shotgun (WGS) entry which is preliminary data.</text>
</comment>
<dbReference type="InterPro" id="IPR005532">
    <property type="entry name" value="SUMF_dom"/>
</dbReference>
<dbReference type="InterPro" id="IPR051043">
    <property type="entry name" value="Sulfatase_Mod_Factor_Kinase"/>
</dbReference>
<sequence>MTNARFAQFVEATGFVTDAERFGWSPVFLGDAEHLQAATRVGAQLPWWHRIEEASWRHPEGPASSIADRMDHPVVQVSWNDANAFARWAGGRLPSEAEWEHGARGGAVRNRFPWGNDEPDDDAAIFCNIWQGQFPDINTQKDGYLRTAPARSYEPNALGLYNMAGNVWEWTRDAFRVRSVAKHAKARNSQALQNNEKVLKGGSFLCHISYCYRYRIAARMGMSPDSAGSNTGFRVAYDLPPTGET</sequence>
<feature type="domain" description="Sulfatase-modifying factor enzyme-like" evidence="1">
    <location>
        <begin position="2"/>
        <end position="236"/>
    </location>
</feature>
<gene>
    <name evidence="2" type="ORF">GCM10011499_35540</name>
</gene>
<dbReference type="InterPro" id="IPR042095">
    <property type="entry name" value="SUMF_sf"/>
</dbReference>